<reference evidence="20" key="2">
    <citation type="submission" date="2020-09" db="EMBL/GenBank/DDBJ databases">
        <authorList>
            <person name="Sun Q."/>
            <person name="Zhou Y."/>
        </authorList>
    </citation>
    <scope>NUCLEOTIDE SEQUENCE</scope>
    <source>
        <strain evidence="20">CGMCC 4.7308</strain>
    </source>
</reference>
<dbReference type="PANTHER" id="PTHR12428">
    <property type="entry name" value="OXA1"/>
    <property type="match status" value="1"/>
</dbReference>
<evidence type="ECO:0000313" key="20">
    <source>
        <dbReference type="EMBL" id="GGL97354.1"/>
    </source>
</evidence>
<reference evidence="20" key="1">
    <citation type="journal article" date="2014" name="Int. J. Syst. Evol. Microbiol.">
        <title>Complete genome sequence of Corynebacterium casei LMG S-19264T (=DSM 44701T), isolated from a smear-ripened cheese.</title>
        <authorList>
            <consortium name="US DOE Joint Genome Institute (JGI-PGF)"/>
            <person name="Walter F."/>
            <person name="Albersmeier A."/>
            <person name="Kalinowski J."/>
            <person name="Ruckert C."/>
        </authorList>
    </citation>
    <scope>NUCLEOTIDE SEQUENCE</scope>
    <source>
        <strain evidence="20">CGMCC 4.7308</strain>
    </source>
</reference>
<dbReference type="InterPro" id="IPR028055">
    <property type="entry name" value="YidC/Oxa/ALB_C"/>
</dbReference>
<protein>
    <recommendedName>
        <fullName evidence="3">Membrane protein insertase YidC</fullName>
    </recommendedName>
    <alternativeName>
        <fullName evidence="15">Foldase YidC</fullName>
    </alternativeName>
    <alternativeName>
        <fullName evidence="14">Membrane integrase YidC</fullName>
    </alternativeName>
    <alternativeName>
        <fullName evidence="13">Membrane protein YidC</fullName>
    </alternativeName>
</protein>
<evidence type="ECO:0000256" key="18">
    <source>
        <dbReference type="SAM" id="Phobius"/>
    </source>
</evidence>
<dbReference type="Pfam" id="PF02096">
    <property type="entry name" value="60KD_IMP"/>
    <property type="match status" value="1"/>
</dbReference>
<sequence length="393" mass="42966">MTFNFFSLDYIYYPVSGIMWVWHKVFGSFLGPSNPWAWVLSVVFLVFTLRAILFKPFLKQMDSQLKMQAVQPEMKKLREKYKDDRQRLAEEMMKFNKEAGVNPLASCLPALIQAPVFIGLFHVLRSFKPGWGQVYFFGASDVNSFVEAKLFGGAPLSSFMTMPADQLAVLGGVRSTIITTGIPLTILAGIATFLTSRRSVLRQRELNPESAANPQAAIMNRLMMYVFPLFVVLGGPFFPLAILFYWLSNNSWTFGQLFVAHRLQDRKKAAETKVVEEAKQAASFTKPLPGARPRPGARPDPRRPVIQPTSLRKDGPSAGTSASTNGSSNGRTTAGSAPVRPATSADAATNGTASPGTPGPVDGADGAAVRGPRPGARPQNRPSPSRKKKSGRR</sequence>
<feature type="transmembrane region" description="Helical" evidence="18">
    <location>
        <begin position="101"/>
        <end position="124"/>
    </location>
</feature>
<feature type="compositionally biased region" description="Basic residues" evidence="17">
    <location>
        <begin position="384"/>
        <end position="393"/>
    </location>
</feature>
<evidence type="ECO:0000256" key="11">
    <source>
        <dbReference type="ARBA" id="ARBA00025034"/>
    </source>
</evidence>
<comment type="caution">
    <text evidence="20">The sequence shown here is derived from an EMBL/GenBank/DDBJ whole genome shotgun (WGS) entry which is preliminary data.</text>
</comment>
<dbReference type="PANTHER" id="PTHR12428:SF65">
    <property type="entry name" value="CYTOCHROME C OXIDASE ASSEMBLY PROTEIN COX18, MITOCHONDRIAL"/>
    <property type="match status" value="1"/>
</dbReference>
<keyword evidence="9 18" id="KW-0472">Membrane</keyword>
<evidence type="ECO:0000256" key="1">
    <source>
        <dbReference type="ARBA" id="ARBA00004651"/>
    </source>
</evidence>
<evidence type="ECO:0000256" key="5">
    <source>
        <dbReference type="ARBA" id="ARBA00022475"/>
    </source>
</evidence>
<comment type="similarity">
    <text evidence="2">Belongs to the OXA1/ALB3/YidC family. Type 1 subfamily.</text>
</comment>
<keyword evidence="5" id="KW-1003">Cell membrane</keyword>
<feature type="compositionally biased region" description="Low complexity" evidence="17">
    <location>
        <begin position="317"/>
        <end position="337"/>
    </location>
</feature>
<accession>A0A917SVD3</accession>
<feature type="domain" description="Membrane insertase YidC/Oxa/ALB C-terminal" evidence="19">
    <location>
        <begin position="38"/>
        <end position="261"/>
    </location>
</feature>
<dbReference type="NCBIfam" id="NF002899">
    <property type="entry name" value="PRK03449.1"/>
    <property type="match status" value="1"/>
</dbReference>
<evidence type="ECO:0000313" key="21">
    <source>
        <dbReference type="Proteomes" id="UP000655208"/>
    </source>
</evidence>
<keyword evidence="21" id="KW-1185">Reference proteome</keyword>
<feature type="region of interest" description="Disordered" evidence="17">
    <location>
        <begin position="277"/>
        <end position="393"/>
    </location>
</feature>
<dbReference type="InterPro" id="IPR001708">
    <property type="entry name" value="YidC/ALB3/OXA1/COX18"/>
</dbReference>
<dbReference type="RefSeq" id="WP_188941046.1">
    <property type="nucleotide sequence ID" value="NZ_BMNA01000003.1"/>
</dbReference>
<gene>
    <name evidence="20" type="primary">oxaA</name>
    <name evidence="20" type="ORF">GCM10011594_16370</name>
</gene>
<evidence type="ECO:0000256" key="2">
    <source>
        <dbReference type="ARBA" id="ARBA00010527"/>
    </source>
</evidence>
<keyword evidence="10" id="KW-0143">Chaperone</keyword>
<evidence type="ECO:0000256" key="9">
    <source>
        <dbReference type="ARBA" id="ARBA00023136"/>
    </source>
</evidence>
<dbReference type="AlphaFoldDB" id="A0A917SVD3"/>
<feature type="transmembrane region" description="Helical" evidence="18">
    <location>
        <begin position="225"/>
        <end position="247"/>
    </location>
</feature>
<evidence type="ECO:0000256" key="17">
    <source>
        <dbReference type="SAM" id="MobiDB-lite"/>
    </source>
</evidence>
<keyword evidence="7" id="KW-0653">Protein transport</keyword>
<evidence type="ECO:0000256" key="6">
    <source>
        <dbReference type="ARBA" id="ARBA00022692"/>
    </source>
</evidence>
<keyword evidence="4" id="KW-0813">Transport</keyword>
<name>A0A917SVD3_9ACTN</name>
<dbReference type="GO" id="GO:0032977">
    <property type="term" value="F:membrane insertase activity"/>
    <property type="evidence" value="ECO:0007669"/>
    <property type="project" value="InterPro"/>
</dbReference>
<feature type="transmembrane region" description="Helical" evidence="18">
    <location>
        <begin position="167"/>
        <end position="194"/>
    </location>
</feature>
<dbReference type="GO" id="GO:0015031">
    <property type="term" value="P:protein transport"/>
    <property type="evidence" value="ECO:0007669"/>
    <property type="project" value="UniProtKB-KW"/>
</dbReference>
<dbReference type="CDD" id="cd20070">
    <property type="entry name" value="5TM_YidC_Alb3"/>
    <property type="match status" value="1"/>
</dbReference>
<evidence type="ECO:0000256" key="13">
    <source>
        <dbReference type="ARBA" id="ARBA00031538"/>
    </source>
</evidence>
<dbReference type="GO" id="GO:0005886">
    <property type="term" value="C:plasma membrane"/>
    <property type="evidence" value="ECO:0007669"/>
    <property type="project" value="UniProtKB-SubCell"/>
</dbReference>
<feature type="transmembrane region" description="Helical" evidence="18">
    <location>
        <begin position="36"/>
        <end position="58"/>
    </location>
</feature>
<evidence type="ECO:0000256" key="3">
    <source>
        <dbReference type="ARBA" id="ARBA00015325"/>
    </source>
</evidence>
<proteinExistence type="inferred from homology"/>
<dbReference type="InterPro" id="IPR047196">
    <property type="entry name" value="YidC_ALB_C"/>
</dbReference>
<evidence type="ECO:0000256" key="16">
    <source>
        <dbReference type="RuleBase" id="RU003945"/>
    </source>
</evidence>
<evidence type="ECO:0000256" key="7">
    <source>
        <dbReference type="ARBA" id="ARBA00022927"/>
    </source>
</evidence>
<organism evidence="20 21">
    <name type="scientific">Nakamurella endophytica</name>
    <dbReference type="NCBI Taxonomy" id="1748367"/>
    <lineage>
        <taxon>Bacteria</taxon>
        <taxon>Bacillati</taxon>
        <taxon>Actinomycetota</taxon>
        <taxon>Actinomycetes</taxon>
        <taxon>Nakamurellales</taxon>
        <taxon>Nakamurellaceae</taxon>
        <taxon>Nakamurella</taxon>
    </lineage>
</organism>
<dbReference type="NCBIfam" id="TIGR03592">
    <property type="entry name" value="yidC_oxa1_cterm"/>
    <property type="match status" value="1"/>
</dbReference>
<feature type="compositionally biased region" description="Polar residues" evidence="17">
    <location>
        <begin position="346"/>
        <end position="355"/>
    </location>
</feature>
<keyword evidence="8 18" id="KW-1133">Transmembrane helix</keyword>
<dbReference type="GO" id="GO:0051205">
    <property type="term" value="P:protein insertion into membrane"/>
    <property type="evidence" value="ECO:0007669"/>
    <property type="project" value="TreeGrafter"/>
</dbReference>
<evidence type="ECO:0000256" key="4">
    <source>
        <dbReference type="ARBA" id="ARBA00022448"/>
    </source>
</evidence>
<evidence type="ECO:0000256" key="15">
    <source>
        <dbReference type="ARBA" id="ARBA00033342"/>
    </source>
</evidence>
<evidence type="ECO:0000259" key="19">
    <source>
        <dbReference type="Pfam" id="PF02096"/>
    </source>
</evidence>
<evidence type="ECO:0000256" key="14">
    <source>
        <dbReference type="ARBA" id="ARBA00033245"/>
    </source>
</evidence>
<comment type="function">
    <text evidence="11">Required for the insertion and/or proper folding and/or complex formation of integral membrane proteins into the membrane. Involved in integration of membrane proteins that insert both dependently and independently of the Sec translocase complex, as well as at least some lipoproteins. Aids folding of multispanning membrane proteins.</text>
</comment>
<dbReference type="Proteomes" id="UP000655208">
    <property type="component" value="Unassembled WGS sequence"/>
</dbReference>
<keyword evidence="6 16" id="KW-0812">Transmembrane</keyword>
<evidence type="ECO:0000256" key="8">
    <source>
        <dbReference type="ARBA" id="ARBA00022989"/>
    </source>
</evidence>
<evidence type="ECO:0000256" key="10">
    <source>
        <dbReference type="ARBA" id="ARBA00023186"/>
    </source>
</evidence>
<dbReference type="EMBL" id="BMNA01000003">
    <property type="protein sequence ID" value="GGL97354.1"/>
    <property type="molecule type" value="Genomic_DNA"/>
</dbReference>
<comment type="subcellular location">
    <subcellularLocation>
        <location evidence="1">Cell membrane</location>
        <topology evidence="1">Multi-pass membrane protein</topology>
    </subcellularLocation>
    <subcellularLocation>
        <location evidence="16">Membrane</location>
        <topology evidence="16">Multi-pass membrane protein</topology>
    </subcellularLocation>
</comment>
<comment type="subunit">
    <text evidence="12">Interacts with the Sec translocase complex via SecD. Specifically interacts with transmembrane segments of nascent integral membrane proteins during membrane integration.</text>
</comment>
<evidence type="ECO:0000256" key="12">
    <source>
        <dbReference type="ARBA" id="ARBA00026028"/>
    </source>
</evidence>